<dbReference type="CDD" id="cd00060">
    <property type="entry name" value="FHA"/>
    <property type="match status" value="1"/>
</dbReference>
<proteinExistence type="predicted"/>
<gene>
    <name evidence="4" type="ORF">SAMN04487766_101202</name>
</gene>
<dbReference type="Proteomes" id="UP000199671">
    <property type="component" value="Unassembled WGS sequence"/>
</dbReference>
<sequence>MSEETSATVVGRYGTAVLSAQAPAGVRERVLAALGGSPPAAAPVDADDAEQTAERPEGTGLLKTGVWEDPDYAPPPPETDVRADSTGGIDVAPTPAAAGADLPEPAPGTGRRRRRPGSPAVAPDTVEGATAAENSGETADGPGGNGAADVVEQRPGEDATQALAEATAMLEPESPVPLIPAAMCAAGHPNPPDAAACQACAAPLTGEIRQVPRPVLAVLTVSTGQTVPVRGKVVVGRAPRPRPGEEPAAELVTVPSPTHFVSRSHLEVSVAGWSLLAQDLGSANGTVLVRAGAPPVLLATALPTPLLVGDLLDVGDGVTLRVDPPL</sequence>
<protein>
    <recommendedName>
        <fullName evidence="3">FHA domain-containing protein</fullName>
    </recommendedName>
</protein>
<dbReference type="InterPro" id="IPR008984">
    <property type="entry name" value="SMAD_FHA_dom_sf"/>
</dbReference>
<dbReference type="RefSeq" id="WP_092606979.1">
    <property type="nucleotide sequence ID" value="NZ_FNHU01000001.1"/>
</dbReference>
<dbReference type="OrthoDB" id="5485098at2"/>
<dbReference type="InterPro" id="IPR000253">
    <property type="entry name" value="FHA_dom"/>
</dbReference>
<dbReference type="AlphaFoldDB" id="A0A1G9RYF5"/>
<evidence type="ECO:0000313" key="4">
    <source>
        <dbReference type="EMBL" id="SDM28067.1"/>
    </source>
</evidence>
<name>A0A1G9RYF5_9ACTO</name>
<dbReference type="SUPFAM" id="SSF49879">
    <property type="entry name" value="SMAD/FHA domain"/>
    <property type="match status" value="1"/>
</dbReference>
<evidence type="ECO:0000256" key="1">
    <source>
        <dbReference type="ARBA" id="ARBA00022553"/>
    </source>
</evidence>
<dbReference type="PROSITE" id="PS50006">
    <property type="entry name" value="FHA_DOMAIN"/>
    <property type="match status" value="1"/>
</dbReference>
<dbReference type="EMBL" id="FNHU01000001">
    <property type="protein sequence ID" value="SDM28067.1"/>
    <property type="molecule type" value="Genomic_DNA"/>
</dbReference>
<evidence type="ECO:0000256" key="2">
    <source>
        <dbReference type="SAM" id="MobiDB-lite"/>
    </source>
</evidence>
<feature type="region of interest" description="Disordered" evidence="2">
    <location>
        <begin position="36"/>
        <end position="158"/>
    </location>
</feature>
<dbReference type="Gene3D" id="2.60.200.20">
    <property type="match status" value="1"/>
</dbReference>
<accession>A0A1G9RYF5</accession>
<organism evidence="4 5">
    <name type="scientific">Actinomyces ruminicola</name>
    <dbReference type="NCBI Taxonomy" id="332524"/>
    <lineage>
        <taxon>Bacteria</taxon>
        <taxon>Bacillati</taxon>
        <taxon>Actinomycetota</taxon>
        <taxon>Actinomycetes</taxon>
        <taxon>Actinomycetales</taxon>
        <taxon>Actinomycetaceae</taxon>
        <taxon>Actinomyces</taxon>
    </lineage>
</organism>
<evidence type="ECO:0000313" key="5">
    <source>
        <dbReference type="Proteomes" id="UP000199671"/>
    </source>
</evidence>
<feature type="domain" description="FHA" evidence="3">
    <location>
        <begin position="233"/>
        <end position="288"/>
    </location>
</feature>
<evidence type="ECO:0000259" key="3">
    <source>
        <dbReference type="PROSITE" id="PS50006"/>
    </source>
</evidence>
<keyword evidence="1" id="KW-0597">Phosphoprotein</keyword>
<reference evidence="4 5" key="1">
    <citation type="submission" date="2016-10" db="EMBL/GenBank/DDBJ databases">
        <authorList>
            <person name="de Groot N.N."/>
        </authorList>
    </citation>
    <scope>NUCLEOTIDE SEQUENCE [LARGE SCALE GENOMIC DNA]</scope>
    <source>
        <strain evidence="4 5">KPR-7B</strain>
    </source>
</reference>